<dbReference type="InterPro" id="IPR056884">
    <property type="entry name" value="NPHP3-like_N"/>
</dbReference>
<dbReference type="RefSeq" id="XP_056483302.1">
    <property type="nucleotide sequence ID" value="XM_056637272.1"/>
</dbReference>
<dbReference type="PANTHER" id="PTHR19848">
    <property type="entry name" value="WD40 REPEAT PROTEIN"/>
    <property type="match status" value="1"/>
</dbReference>
<dbReference type="PROSITE" id="PS50082">
    <property type="entry name" value="WD_REPEATS_2"/>
    <property type="match status" value="12"/>
</dbReference>
<feature type="repeat" description="WD" evidence="3">
    <location>
        <begin position="1080"/>
        <end position="1120"/>
    </location>
</feature>
<dbReference type="GeneID" id="81376252"/>
<feature type="repeat" description="WD" evidence="3">
    <location>
        <begin position="829"/>
        <end position="861"/>
    </location>
</feature>
<dbReference type="PRINTS" id="PR00320">
    <property type="entry name" value="GPROTEINBRPT"/>
</dbReference>
<dbReference type="InterPro" id="IPR011047">
    <property type="entry name" value="Quinoprotein_ADH-like_sf"/>
</dbReference>
<dbReference type="InterPro" id="IPR031348">
    <property type="entry name" value="PigL_N"/>
</dbReference>
<dbReference type="SMART" id="SM00320">
    <property type="entry name" value="WD40"/>
    <property type="match status" value="12"/>
</dbReference>
<evidence type="ECO:0000313" key="5">
    <source>
        <dbReference type="EMBL" id="KAJ5379516.1"/>
    </source>
</evidence>
<dbReference type="PROSITE" id="PS00678">
    <property type="entry name" value="WD_REPEATS_1"/>
    <property type="match status" value="8"/>
</dbReference>
<proteinExistence type="predicted"/>
<gene>
    <name evidence="5" type="ORF">N7509_012635</name>
</gene>
<feature type="repeat" description="WD" evidence="3">
    <location>
        <begin position="1163"/>
        <end position="1204"/>
    </location>
</feature>
<evidence type="ECO:0000313" key="6">
    <source>
        <dbReference type="Proteomes" id="UP001147747"/>
    </source>
</evidence>
<reference evidence="5" key="1">
    <citation type="submission" date="2022-12" db="EMBL/GenBank/DDBJ databases">
        <authorList>
            <person name="Petersen C."/>
        </authorList>
    </citation>
    <scope>NUCLEOTIDE SEQUENCE</scope>
    <source>
        <strain evidence="5">IBT 29677</strain>
    </source>
</reference>
<dbReference type="OrthoDB" id="1577640at2759"/>
<dbReference type="InterPro" id="IPR036322">
    <property type="entry name" value="WD40_repeat_dom_sf"/>
</dbReference>
<dbReference type="SUPFAM" id="SSF50978">
    <property type="entry name" value="WD40 repeat-like"/>
    <property type="match status" value="1"/>
</dbReference>
<dbReference type="Gene3D" id="3.40.50.300">
    <property type="entry name" value="P-loop containing nucleotide triphosphate hydrolases"/>
    <property type="match status" value="1"/>
</dbReference>
<dbReference type="InterPro" id="IPR001680">
    <property type="entry name" value="WD40_rpt"/>
</dbReference>
<comment type="caution">
    <text evidence="5">The sequence shown here is derived from an EMBL/GenBank/DDBJ whole genome shotgun (WGS) entry which is preliminary data.</text>
</comment>
<feature type="repeat" description="WD" evidence="3">
    <location>
        <begin position="1205"/>
        <end position="1246"/>
    </location>
</feature>
<sequence>MDGLSSAASVIAIIQLAGSIVKFCGGYIQEVKDARDEIVELQQTVAGLAGVLQEMKVLLQGPNGAKLSSSNTLNDPINKCHSTLKSLEMTVDPGKGKRAMRKLGFRAWKWPLDRIEAKKIIEDLERYKLSFILALNIDQTVLLANISDTTERLHCNMNLRQLSVAHDALFDSNVNQYEDDCLPGTRGHVLRQVEEWATLPQGKCIFWLNGRAGTGKSTIARTVAKSFSKANLLGASFFFKRGEADRGHAAKLFPTIARQLARNIPQLIPGIQKAIQDDSEISKKGLKEQFDKLLLKPLLSLKVSTVPIPTAVIVIDALDECEVENDVPLILQLLPLLQKSSMIHLRLLVTSRPDLPIRRGFSSIANNDYEFFVLHEIPTGEIQNDISLFVQHRISEIKAERSLPVDWPTSTDLNNLVTLSVPLFIFAATACRLFQDPHWDPVDSLADILAYRNEGTKLEGMYVPILNRILYKQSKKQGKRLVQEFRTVVGTIMMLESPLSVNVLSRLIGFPERLIYLRLSPLHSVLSVPENKALPVRLFHLSFRDFLLDPETSSKTSFWINTKETQQLLTTRCLFLCYSLRRNICGLQNDGIPRTEIDLQAVDRYLPLELQYSCRYWAHHLVKSKDLGASLDEAYAFLQVHFLHWVEAMSILGLISEVLVAINLLQSTLHEMKSHEISDFLYDAKRFFLKNWQIADEIPLQLYCTGLVFAPKNAIIRKNFDRELPDWLCKFPDVENTWSAELQTLESHMGAVYCVAFSLDGRFIASASWDKTIKLWDATTGALQQTLEGHLDSCRSVVFSPDGRQLASGSCDKTIRLWDTATSALRKTFEGHSDSCKSVAFSPDGRVLVSGSEDKTVRIWDSTTAALQMCLHGHRSAVFSVKFSPDGQFLASGSEDETIKIWDPTTGALQQTLEGHSGWVFSLAFSADGRCLASGSNDRTIMLWETTTGIRQQTLKGQDGFQSVVFLSDNRTLVSGSLDKSLQLWDTATGTLQRVLKGHTVGVRSVAFSPNSHLLASGSQDGTVKLWDIVTETPHEALQNPSDRIRSMSLSPNSRLLALGSDDTTVRLWDMSTNTPLQTLRGHSNWIWSVVFSADGCLLASCSKEIIRVWDVVTGNLFQTLKSQPGEFRSIAFSADSQALASGSCDKMVRVWDVVAGTLRQTLEGHSGWVWAIAFSANGHIIASGSDDNTVRLWDAATGAIRQTLKGHSGWVRSVAFSANNHTLASGSEDKTVRLWDIVTGVLQQTISAQETVVELQFSDDGTHLTSNLGYIGVESRCVDEISKPLPSNAQIFIKGHQWITLHGIKALWLPPDFRPTCSAVQDKTLVLGHESGRISIIEFIL</sequence>
<dbReference type="InterPro" id="IPR007111">
    <property type="entry name" value="NACHT_NTPase"/>
</dbReference>
<keyword evidence="1 3" id="KW-0853">WD repeat</keyword>
<keyword evidence="6" id="KW-1185">Reference proteome</keyword>
<dbReference type="InterPro" id="IPR020472">
    <property type="entry name" value="WD40_PAC1"/>
</dbReference>
<feature type="repeat" description="WD" evidence="3">
    <location>
        <begin position="871"/>
        <end position="912"/>
    </location>
</feature>
<keyword evidence="2" id="KW-0677">Repeat</keyword>
<dbReference type="Pfam" id="PF23414">
    <property type="entry name" value="Beta-prop_EML_2"/>
    <property type="match status" value="1"/>
</dbReference>
<evidence type="ECO:0000256" key="2">
    <source>
        <dbReference type="ARBA" id="ARBA00022737"/>
    </source>
</evidence>
<dbReference type="Pfam" id="PF00400">
    <property type="entry name" value="WD40"/>
    <property type="match status" value="7"/>
</dbReference>
<dbReference type="InterPro" id="IPR027417">
    <property type="entry name" value="P-loop_NTPase"/>
</dbReference>
<reference evidence="5" key="2">
    <citation type="journal article" date="2023" name="IMA Fungus">
        <title>Comparative genomic study of the Penicillium genus elucidates a diverse pangenome and 15 lateral gene transfer events.</title>
        <authorList>
            <person name="Petersen C."/>
            <person name="Sorensen T."/>
            <person name="Nielsen M.R."/>
            <person name="Sondergaard T.E."/>
            <person name="Sorensen J.L."/>
            <person name="Fitzpatrick D.A."/>
            <person name="Frisvad J.C."/>
            <person name="Nielsen K.L."/>
        </authorList>
    </citation>
    <scope>NUCLEOTIDE SEQUENCE</scope>
    <source>
        <strain evidence="5">IBT 29677</strain>
    </source>
</reference>
<feature type="repeat" description="WD" evidence="3">
    <location>
        <begin position="913"/>
        <end position="954"/>
    </location>
</feature>
<feature type="domain" description="NACHT" evidence="4">
    <location>
        <begin position="204"/>
        <end position="354"/>
    </location>
</feature>
<protein>
    <submittedName>
        <fullName evidence="5">NACHT and WD40 domain protein</fullName>
    </submittedName>
</protein>
<feature type="repeat" description="WD" evidence="3">
    <location>
        <begin position="963"/>
        <end position="995"/>
    </location>
</feature>
<dbReference type="Gene3D" id="2.130.10.10">
    <property type="entry name" value="YVTN repeat-like/Quinoprotein amine dehydrogenase"/>
    <property type="match status" value="4"/>
</dbReference>
<dbReference type="Pfam" id="PF24883">
    <property type="entry name" value="NPHP3_N"/>
    <property type="match status" value="1"/>
</dbReference>
<feature type="repeat" description="WD" evidence="3">
    <location>
        <begin position="787"/>
        <end position="828"/>
    </location>
</feature>
<feature type="repeat" description="WD" evidence="3">
    <location>
        <begin position="996"/>
        <end position="1037"/>
    </location>
</feature>
<evidence type="ECO:0000256" key="1">
    <source>
        <dbReference type="ARBA" id="ARBA00022574"/>
    </source>
</evidence>
<dbReference type="PANTHER" id="PTHR19848:SF8">
    <property type="entry name" value="F-BOX AND WD REPEAT DOMAIN CONTAINING 7"/>
    <property type="match status" value="1"/>
</dbReference>
<feature type="repeat" description="WD" evidence="3">
    <location>
        <begin position="745"/>
        <end position="786"/>
    </location>
</feature>
<dbReference type="SUPFAM" id="SSF52540">
    <property type="entry name" value="P-loop containing nucleoside triphosphate hydrolases"/>
    <property type="match status" value="1"/>
</dbReference>
<dbReference type="InterPro" id="IPR019775">
    <property type="entry name" value="WD40_repeat_CS"/>
</dbReference>
<evidence type="ECO:0000256" key="3">
    <source>
        <dbReference type="PROSITE-ProRule" id="PRU00221"/>
    </source>
</evidence>
<dbReference type="InterPro" id="IPR055442">
    <property type="entry name" value="Beta-prop_EML-like_2nd"/>
</dbReference>
<feature type="repeat" description="WD" evidence="3">
    <location>
        <begin position="1121"/>
        <end position="1162"/>
    </location>
</feature>
<evidence type="ECO:0000259" key="4">
    <source>
        <dbReference type="PROSITE" id="PS50837"/>
    </source>
</evidence>
<organism evidence="5 6">
    <name type="scientific">Penicillium cosmopolitanum</name>
    <dbReference type="NCBI Taxonomy" id="1131564"/>
    <lineage>
        <taxon>Eukaryota</taxon>
        <taxon>Fungi</taxon>
        <taxon>Dikarya</taxon>
        <taxon>Ascomycota</taxon>
        <taxon>Pezizomycotina</taxon>
        <taxon>Eurotiomycetes</taxon>
        <taxon>Eurotiomycetidae</taxon>
        <taxon>Eurotiales</taxon>
        <taxon>Aspergillaceae</taxon>
        <taxon>Penicillium</taxon>
    </lineage>
</organism>
<accession>A0A9W9SJ32</accession>
<dbReference type="PROSITE" id="PS50837">
    <property type="entry name" value="NACHT"/>
    <property type="match status" value="1"/>
</dbReference>
<dbReference type="PROSITE" id="PS50294">
    <property type="entry name" value="WD_REPEATS_REGION"/>
    <property type="match status" value="10"/>
</dbReference>
<dbReference type="SUPFAM" id="SSF50998">
    <property type="entry name" value="Quinoprotein alcohol dehydrogenase-like"/>
    <property type="match status" value="1"/>
</dbReference>
<name>A0A9W9SJ32_9EURO</name>
<dbReference type="Pfam" id="PF17111">
    <property type="entry name" value="PigL_N"/>
    <property type="match status" value="1"/>
</dbReference>
<dbReference type="EMBL" id="JAPZBU010000011">
    <property type="protein sequence ID" value="KAJ5379516.1"/>
    <property type="molecule type" value="Genomic_DNA"/>
</dbReference>
<feature type="repeat" description="WD" evidence="3">
    <location>
        <begin position="1038"/>
        <end position="1079"/>
    </location>
</feature>
<dbReference type="CDD" id="cd00200">
    <property type="entry name" value="WD40"/>
    <property type="match status" value="2"/>
</dbReference>
<dbReference type="InterPro" id="IPR015943">
    <property type="entry name" value="WD40/YVTN_repeat-like_dom_sf"/>
</dbReference>
<dbReference type="Proteomes" id="UP001147747">
    <property type="component" value="Unassembled WGS sequence"/>
</dbReference>